<protein>
    <submittedName>
        <fullName evidence="14">Serine/threonine-protein kinase BRI1-like 2</fullName>
    </submittedName>
</protein>
<dbReference type="InterPro" id="IPR046956">
    <property type="entry name" value="RLP23-like"/>
</dbReference>
<sequence>MKLSCNEKDQTALLMFKQGVVNNSNKLSSWSSEEDCCTWKGVQCDNVTRRVTRLDLNQEYLEGEINLSLLQIEFLTYLDLSLNGFTGLSFPNTLNKSLLTPSNTYANFSNLKYLDLSFNEDLHLDNLQWLSQLSSLKWLNLSLINLENETNWLQTMAMHPSLLELRLASCYLNNISPSVMFVNFSSLVTLDLSGNYFDSELPYWLFNISSEISYIDLNFNTLQGQIPKSLLNLQNLKYLGLVNNELTGPIPDWLGKHEHLQHLGLTDNLFSGSFPSSLGNLSSLTKLTVSSTLLSYLDLSDNLLTGVIPDCWENWRGLAFLFLDSNKLGGEIPPSMGLLNELIEMNLHNNNLSGEFSLDMSNFTSLVFINLGGNNFSGAVPMKMPESMQVMILKSNKFTGKIPPQLCSLPSILQLDLSRNKLSGSIPPCVYNITSNDGARTGHFQFTLDLFWKGREMVYHDTGILRNLDVSSNNLSGEIPPELFGLTQLLFLNLSRNNFMGKIPSKIGGMKNLESLDLSNNHLSGEIPAAISNLSFLSYLNLSYNDFTGQIPLGTQLQSFDAWSYAGNPKLCGLPLTKNCSKEENDHKAKQGGPNGSENDSLYLGMGVGFVVGLWGVWGSLFHRAWRHKYFRILDHILDSIYVFVTLKLNKFREVRSSSR</sequence>
<dbReference type="Proteomes" id="UP000075243">
    <property type="component" value="Unassembled WGS sequence"/>
</dbReference>
<dbReference type="SUPFAM" id="SSF52058">
    <property type="entry name" value="L domain-like"/>
    <property type="match status" value="2"/>
</dbReference>
<keyword evidence="4" id="KW-0433">Leucine-rich repeat</keyword>
<dbReference type="InterPro" id="IPR013210">
    <property type="entry name" value="LRR_N_plant-typ"/>
</dbReference>
<keyword evidence="9 12" id="KW-0472">Membrane</keyword>
<feature type="domain" description="Leucine-rich repeat-containing N-terminal plant-type" evidence="13">
    <location>
        <begin position="7"/>
        <end position="45"/>
    </location>
</feature>
<evidence type="ECO:0000313" key="14">
    <source>
        <dbReference type="EMBL" id="KYP39082.1"/>
    </source>
</evidence>
<evidence type="ECO:0000256" key="11">
    <source>
        <dbReference type="ARBA" id="ARBA00023180"/>
    </source>
</evidence>
<keyword evidence="5 12" id="KW-0812">Transmembrane</keyword>
<keyword evidence="15" id="KW-1185">Reference proteome</keyword>
<dbReference type="FunFam" id="3.80.10.10:FF:000213">
    <property type="entry name" value="Tyrosine-sulfated glycopeptide receptor 1"/>
    <property type="match status" value="1"/>
</dbReference>
<dbReference type="PRINTS" id="PR00019">
    <property type="entry name" value="LEURICHRPT"/>
</dbReference>
<evidence type="ECO:0000256" key="7">
    <source>
        <dbReference type="ARBA" id="ARBA00022737"/>
    </source>
</evidence>
<dbReference type="InterPro" id="IPR003591">
    <property type="entry name" value="Leu-rich_rpt_typical-subtyp"/>
</dbReference>
<dbReference type="STRING" id="3821.A0A151R967"/>
<dbReference type="FunFam" id="3.80.10.10:FF:000383">
    <property type="entry name" value="Leucine-rich repeat receptor protein kinase EMS1"/>
    <property type="match status" value="2"/>
</dbReference>
<dbReference type="PROSITE" id="PS51450">
    <property type="entry name" value="LRR"/>
    <property type="match status" value="2"/>
</dbReference>
<evidence type="ECO:0000256" key="4">
    <source>
        <dbReference type="ARBA" id="ARBA00022614"/>
    </source>
</evidence>
<dbReference type="SMART" id="SM00369">
    <property type="entry name" value="LRR_TYP"/>
    <property type="match status" value="7"/>
</dbReference>
<dbReference type="Pfam" id="PF00560">
    <property type="entry name" value="LRR_1"/>
    <property type="match status" value="6"/>
</dbReference>
<keyword evidence="11" id="KW-0325">Glycoprotein</keyword>
<evidence type="ECO:0000256" key="9">
    <source>
        <dbReference type="ARBA" id="ARBA00023136"/>
    </source>
</evidence>
<dbReference type="AlphaFoldDB" id="A0A151R967"/>
<keyword evidence="7" id="KW-0677">Repeat</keyword>
<dbReference type="Gramene" id="C.cajan_37927.t">
    <property type="protein sequence ID" value="C.cajan_37927.t"/>
    <property type="gene ID" value="C.cajan_37927"/>
</dbReference>
<evidence type="ECO:0000256" key="6">
    <source>
        <dbReference type="ARBA" id="ARBA00022729"/>
    </source>
</evidence>
<proteinExistence type="inferred from homology"/>
<keyword evidence="6" id="KW-0732">Signal</keyword>
<dbReference type="Pfam" id="PF08263">
    <property type="entry name" value="LRRNT_2"/>
    <property type="match status" value="1"/>
</dbReference>
<name>A0A151R967_CAJCA</name>
<dbReference type="Pfam" id="PF13855">
    <property type="entry name" value="LRR_8"/>
    <property type="match status" value="1"/>
</dbReference>
<reference evidence="14" key="1">
    <citation type="journal article" date="2012" name="Nat. Biotechnol.">
        <title>Draft genome sequence of pigeonpea (Cajanus cajan), an orphan legume crop of resource-poor farmers.</title>
        <authorList>
            <person name="Varshney R.K."/>
            <person name="Chen W."/>
            <person name="Li Y."/>
            <person name="Bharti A.K."/>
            <person name="Saxena R.K."/>
            <person name="Schlueter J.A."/>
            <person name="Donoghue M.T."/>
            <person name="Azam S."/>
            <person name="Fan G."/>
            <person name="Whaley A.M."/>
            <person name="Farmer A.D."/>
            <person name="Sheridan J."/>
            <person name="Iwata A."/>
            <person name="Tuteja R."/>
            <person name="Penmetsa R.V."/>
            <person name="Wu W."/>
            <person name="Upadhyaya H.D."/>
            <person name="Yang S.P."/>
            <person name="Shah T."/>
            <person name="Saxena K.B."/>
            <person name="Michael T."/>
            <person name="McCombie W.R."/>
            <person name="Yang B."/>
            <person name="Zhang G."/>
            <person name="Yang H."/>
            <person name="Wang J."/>
            <person name="Spillane C."/>
            <person name="Cook D.R."/>
            <person name="May G.D."/>
            <person name="Xu X."/>
            <person name="Jackson S.A."/>
        </authorList>
    </citation>
    <scope>NUCLEOTIDE SEQUENCE [LARGE SCALE GENOMIC DNA]</scope>
</reference>
<evidence type="ECO:0000256" key="10">
    <source>
        <dbReference type="ARBA" id="ARBA00023170"/>
    </source>
</evidence>
<dbReference type="PANTHER" id="PTHR48063:SF52">
    <property type="entry name" value="LRR RECEPTOR-LIKE KINASE FAMILY PROTEIN"/>
    <property type="match status" value="1"/>
</dbReference>
<accession>A0A151R967</accession>
<dbReference type="Gene3D" id="3.80.10.10">
    <property type="entry name" value="Ribonuclease Inhibitor"/>
    <property type="match status" value="2"/>
</dbReference>
<keyword evidence="14" id="KW-0418">Kinase</keyword>
<keyword evidence="14" id="KW-0808">Transferase</keyword>
<comment type="similarity">
    <text evidence="2">Belongs to the RLP family.</text>
</comment>
<evidence type="ECO:0000256" key="3">
    <source>
        <dbReference type="ARBA" id="ARBA00022475"/>
    </source>
</evidence>
<keyword evidence="10" id="KW-0675">Receptor</keyword>
<evidence type="ECO:0000256" key="5">
    <source>
        <dbReference type="ARBA" id="ARBA00022692"/>
    </source>
</evidence>
<keyword evidence="3" id="KW-1003">Cell membrane</keyword>
<dbReference type="OMA" id="SEEDCCT"/>
<organism evidence="14 15">
    <name type="scientific">Cajanus cajan</name>
    <name type="common">Pigeon pea</name>
    <name type="synonym">Cajanus indicus</name>
    <dbReference type="NCBI Taxonomy" id="3821"/>
    <lineage>
        <taxon>Eukaryota</taxon>
        <taxon>Viridiplantae</taxon>
        <taxon>Streptophyta</taxon>
        <taxon>Embryophyta</taxon>
        <taxon>Tracheophyta</taxon>
        <taxon>Spermatophyta</taxon>
        <taxon>Magnoliopsida</taxon>
        <taxon>eudicotyledons</taxon>
        <taxon>Gunneridae</taxon>
        <taxon>Pentapetalae</taxon>
        <taxon>rosids</taxon>
        <taxon>fabids</taxon>
        <taxon>Fabales</taxon>
        <taxon>Fabaceae</taxon>
        <taxon>Papilionoideae</taxon>
        <taxon>50 kb inversion clade</taxon>
        <taxon>NPAAA clade</taxon>
        <taxon>indigoferoid/millettioid clade</taxon>
        <taxon>Phaseoleae</taxon>
        <taxon>Cajanus</taxon>
    </lineage>
</organism>
<feature type="transmembrane region" description="Helical" evidence="12">
    <location>
        <begin position="602"/>
        <end position="622"/>
    </location>
</feature>
<evidence type="ECO:0000256" key="8">
    <source>
        <dbReference type="ARBA" id="ARBA00022989"/>
    </source>
</evidence>
<evidence type="ECO:0000256" key="12">
    <source>
        <dbReference type="SAM" id="Phobius"/>
    </source>
</evidence>
<dbReference type="EMBL" id="KQ483939">
    <property type="protein sequence ID" value="KYP39082.1"/>
    <property type="molecule type" value="Genomic_DNA"/>
</dbReference>
<dbReference type="GO" id="GO:0005886">
    <property type="term" value="C:plasma membrane"/>
    <property type="evidence" value="ECO:0007669"/>
    <property type="project" value="UniProtKB-SubCell"/>
</dbReference>
<evidence type="ECO:0000313" key="15">
    <source>
        <dbReference type="Proteomes" id="UP000075243"/>
    </source>
</evidence>
<evidence type="ECO:0000256" key="2">
    <source>
        <dbReference type="ARBA" id="ARBA00009592"/>
    </source>
</evidence>
<dbReference type="InterPro" id="IPR001611">
    <property type="entry name" value="Leu-rich_rpt"/>
</dbReference>
<keyword evidence="8 12" id="KW-1133">Transmembrane helix</keyword>
<dbReference type="GO" id="GO:0016301">
    <property type="term" value="F:kinase activity"/>
    <property type="evidence" value="ECO:0007669"/>
    <property type="project" value="UniProtKB-KW"/>
</dbReference>
<dbReference type="PANTHER" id="PTHR48063">
    <property type="entry name" value="LRR RECEPTOR-LIKE KINASE"/>
    <property type="match status" value="1"/>
</dbReference>
<evidence type="ECO:0000256" key="1">
    <source>
        <dbReference type="ARBA" id="ARBA00004251"/>
    </source>
</evidence>
<evidence type="ECO:0000259" key="13">
    <source>
        <dbReference type="Pfam" id="PF08263"/>
    </source>
</evidence>
<comment type="subcellular location">
    <subcellularLocation>
        <location evidence="1">Cell membrane</location>
        <topology evidence="1">Single-pass type I membrane protein</topology>
    </subcellularLocation>
</comment>
<dbReference type="InterPro" id="IPR032675">
    <property type="entry name" value="LRR_dom_sf"/>
</dbReference>
<gene>
    <name evidence="14" type="ORF">KK1_039636</name>
</gene>